<organism evidence="1 2">
    <name type="scientific">Candidatus Desulfosporosinus infrequens</name>
    <dbReference type="NCBI Taxonomy" id="2043169"/>
    <lineage>
        <taxon>Bacteria</taxon>
        <taxon>Bacillati</taxon>
        <taxon>Bacillota</taxon>
        <taxon>Clostridia</taxon>
        <taxon>Eubacteriales</taxon>
        <taxon>Desulfitobacteriaceae</taxon>
        <taxon>Desulfosporosinus</taxon>
    </lineage>
</organism>
<reference evidence="2" key="1">
    <citation type="submission" date="2018-02" db="EMBL/GenBank/DDBJ databases">
        <authorList>
            <person name="Hausmann B."/>
        </authorList>
    </citation>
    <scope>NUCLEOTIDE SEQUENCE [LARGE SCALE GENOMIC DNA]</scope>
    <source>
        <strain evidence="2">Peat soil MAG SbF1</strain>
    </source>
</reference>
<gene>
    <name evidence="1" type="ORF">SBF1_1630007</name>
</gene>
<name>A0A2U3KAD5_9FIRM</name>
<evidence type="ECO:0000313" key="2">
    <source>
        <dbReference type="Proteomes" id="UP000238916"/>
    </source>
</evidence>
<accession>A0A2U3KAD5</accession>
<dbReference type="EMBL" id="OMOF01000072">
    <property type="protein sequence ID" value="SPF36606.1"/>
    <property type="molecule type" value="Genomic_DNA"/>
</dbReference>
<proteinExistence type="predicted"/>
<protein>
    <submittedName>
        <fullName evidence="1">Uncharacterized protein</fullName>
    </submittedName>
</protein>
<dbReference type="Proteomes" id="UP000238916">
    <property type="component" value="Unassembled WGS sequence"/>
</dbReference>
<sequence length="97" mass="11416">MTRESVERLTRLFAFSLQCPNERRTGCSRGCKQCWIEALQSIAKAENTELKRRLERFVELIKSEICPDFIGLVEHKDLNCRHVCRQCWRDAIEKGCQ</sequence>
<dbReference type="AlphaFoldDB" id="A0A2U3KAD5"/>
<evidence type="ECO:0000313" key="1">
    <source>
        <dbReference type="EMBL" id="SPF36606.1"/>
    </source>
</evidence>